<dbReference type="AlphaFoldDB" id="A0ABD6AGR0"/>
<protein>
    <submittedName>
        <fullName evidence="2">Uncharacterized protein</fullName>
    </submittedName>
</protein>
<name>A0ABD6AGR0_9EURY</name>
<feature type="region of interest" description="Disordered" evidence="1">
    <location>
        <begin position="312"/>
        <end position="354"/>
    </location>
</feature>
<evidence type="ECO:0000313" key="3">
    <source>
        <dbReference type="Proteomes" id="UP001596545"/>
    </source>
</evidence>
<organism evidence="2 3">
    <name type="scientific">Halorubrum rutilum</name>
    <dbReference type="NCBI Taxonomy" id="1364933"/>
    <lineage>
        <taxon>Archaea</taxon>
        <taxon>Methanobacteriati</taxon>
        <taxon>Methanobacteriota</taxon>
        <taxon>Stenosarchaea group</taxon>
        <taxon>Halobacteria</taxon>
        <taxon>Halobacteriales</taxon>
        <taxon>Haloferacaceae</taxon>
        <taxon>Halorubrum</taxon>
    </lineage>
</organism>
<dbReference type="Proteomes" id="UP001596545">
    <property type="component" value="Unassembled WGS sequence"/>
</dbReference>
<evidence type="ECO:0000256" key="1">
    <source>
        <dbReference type="SAM" id="MobiDB-lite"/>
    </source>
</evidence>
<dbReference type="EMBL" id="JBHTBL010000001">
    <property type="protein sequence ID" value="MFC7323240.1"/>
    <property type="molecule type" value="Genomic_DNA"/>
</dbReference>
<dbReference type="RefSeq" id="WP_256407340.1">
    <property type="nucleotide sequence ID" value="NZ_JANHDN010000001.1"/>
</dbReference>
<keyword evidence="3" id="KW-1185">Reference proteome</keyword>
<proteinExistence type="predicted"/>
<accession>A0ABD6AGR0</accession>
<feature type="region of interest" description="Disordered" evidence="1">
    <location>
        <begin position="454"/>
        <end position="523"/>
    </location>
</feature>
<sequence>MPQTATTESRIAYCRERDADDYAQVVHGVAHGADELTRGLNGPKYWPAAELKQAAPTLEGRTVYKIHGDGEREAVGEVLRAAYQANLGVVYEAGIDDPDVAEELASGQREVSIEAGNPSTVDQHDETGAVIMRDYEYTGLATPKRGASEANYTAPGPANQNPAVAALSAADVQGALDDDAFDVEAALNAYQSAGGVRFRGTRDGKLDRSAIPSDGYEEYFLFDGDTKSASSYPVVDAEGYLRRGNVVAAYSVGPRGGVTREELYERLRALNQAFSTPPITADKLRLDMSESALSAGDLRTDPAVLSEAADAVLGDTVSPPQPDDPQGEVPDGSDTDTTTDSDTPMSDDNDDKDVEAFLERLDEKDEQINDLEADLEETEAELSEKEARVEELEDETDDRIAELEDEVEELREQNEAAREQYAAALAAADTVFDEDELAENYTLAELSAKIEEADFSTDDSGTEPFIRSGSGEGAEANLSAAEQEEKAELEAKLDNLDDKEGPLVEKERERVEAELADLTGGEA</sequence>
<gene>
    <name evidence="2" type="ORF">ACFQMF_01470</name>
</gene>
<feature type="compositionally biased region" description="Basic and acidic residues" evidence="1">
    <location>
        <begin position="483"/>
        <end position="513"/>
    </location>
</feature>
<comment type="caution">
    <text evidence="2">The sequence shown here is derived from an EMBL/GenBank/DDBJ whole genome shotgun (WGS) entry which is preliminary data.</text>
</comment>
<feature type="compositionally biased region" description="Acidic residues" evidence="1">
    <location>
        <begin position="331"/>
        <end position="353"/>
    </location>
</feature>
<feature type="region of interest" description="Disordered" evidence="1">
    <location>
        <begin position="377"/>
        <end position="397"/>
    </location>
</feature>
<evidence type="ECO:0000313" key="2">
    <source>
        <dbReference type="EMBL" id="MFC7323240.1"/>
    </source>
</evidence>
<reference evidence="2 3" key="1">
    <citation type="journal article" date="2019" name="Int. J. Syst. Evol. Microbiol.">
        <title>The Global Catalogue of Microorganisms (GCM) 10K type strain sequencing project: providing services to taxonomists for standard genome sequencing and annotation.</title>
        <authorList>
            <consortium name="The Broad Institute Genomics Platform"/>
            <consortium name="The Broad Institute Genome Sequencing Center for Infectious Disease"/>
            <person name="Wu L."/>
            <person name="Ma J."/>
        </authorList>
    </citation>
    <scope>NUCLEOTIDE SEQUENCE [LARGE SCALE GENOMIC DNA]</scope>
    <source>
        <strain evidence="2 3">CGMCC 1.12554</strain>
    </source>
</reference>